<dbReference type="WBParaSite" id="GPUH_0001518901-mRNA-1">
    <property type="protein sequence ID" value="GPUH_0001518901-mRNA-1"/>
    <property type="gene ID" value="GPUH_0001518901"/>
</dbReference>
<reference evidence="3" key="1">
    <citation type="submission" date="2016-06" db="UniProtKB">
        <authorList>
            <consortium name="WormBaseParasite"/>
        </authorList>
    </citation>
    <scope>IDENTIFICATION</scope>
</reference>
<evidence type="ECO:0000313" key="1">
    <source>
        <dbReference type="EMBL" id="VDN25495.1"/>
    </source>
</evidence>
<reference evidence="1 2" key="2">
    <citation type="submission" date="2018-11" db="EMBL/GenBank/DDBJ databases">
        <authorList>
            <consortium name="Pathogen Informatics"/>
        </authorList>
    </citation>
    <scope>NUCLEOTIDE SEQUENCE [LARGE SCALE GENOMIC DNA]</scope>
</reference>
<proteinExistence type="predicted"/>
<name>A0A183E2H8_9BILA</name>
<keyword evidence="2" id="KW-1185">Reference proteome</keyword>
<dbReference type="EMBL" id="UYRT01082106">
    <property type="protein sequence ID" value="VDN25495.1"/>
    <property type="molecule type" value="Genomic_DNA"/>
</dbReference>
<protein>
    <submittedName>
        <fullName evidence="1 3">Uncharacterized protein</fullName>
    </submittedName>
</protein>
<accession>A0A183E2H8</accession>
<dbReference type="AlphaFoldDB" id="A0A183E2H8"/>
<dbReference type="OrthoDB" id="5814112at2759"/>
<organism evidence="3">
    <name type="scientific">Gongylonema pulchrum</name>
    <dbReference type="NCBI Taxonomy" id="637853"/>
    <lineage>
        <taxon>Eukaryota</taxon>
        <taxon>Metazoa</taxon>
        <taxon>Ecdysozoa</taxon>
        <taxon>Nematoda</taxon>
        <taxon>Chromadorea</taxon>
        <taxon>Rhabditida</taxon>
        <taxon>Spirurina</taxon>
        <taxon>Spiruromorpha</taxon>
        <taxon>Spiruroidea</taxon>
        <taxon>Gongylonematidae</taxon>
        <taxon>Gongylonema</taxon>
    </lineage>
</organism>
<dbReference type="Proteomes" id="UP000271098">
    <property type="component" value="Unassembled WGS sequence"/>
</dbReference>
<evidence type="ECO:0000313" key="2">
    <source>
        <dbReference type="Proteomes" id="UP000271098"/>
    </source>
</evidence>
<sequence>MKTERRVLEMLSEFNVDHLDLKLTISNEVLRDRTLYTLPDCAARRRLFTVVEALLMGLWQESFFGRVALEQQAQLFVVLIFGILKETLPKIRFNSEMFWFGGEQKRLKTDPLNNSLSFLSACWHIAALALRSSVSGEIEPFLHASCSLVPATSCLPMALLAHDERCLSCAVALLHLQQANM</sequence>
<gene>
    <name evidence="1" type="ORF">GPUH_LOCUS15168</name>
</gene>
<evidence type="ECO:0000313" key="3">
    <source>
        <dbReference type="WBParaSite" id="GPUH_0001518901-mRNA-1"/>
    </source>
</evidence>